<evidence type="ECO:0000313" key="4">
    <source>
        <dbReference type="Proteomes" id="UP000321886"/>
    </source>
</evidence>
<dbReference type="RefSeq" id="WP_167506241.1">
    <property type="nucleotide sequence ID" value="NZ_BJYD01000024.1"/>
</dbReference>
<dbReference type="InterPro" id="IPR020481">
    <property type="entry name" value="Intracell_prot_inh_BsuPI"/>
</dbReference>
<dbReference type="EMBL" id="BJYD01000024">
    <property type="protein sequence ID" value="GEN54516.1"/>
    <property type="molecule type" value="Genomic_DNA"/>
</dbReference>
<evidence type="ECO:0000259" key="2">
    <source>
        <dbReference type="Pfam" id="PF12690"/>
    </source>
</evidence>
<proteinExistence type="predicted"/>
<gene>
    <name evidence="3" type="ORF">HFA01_27780</name>
</gene>
<dbReference type="Pfam" id="PF12690">
    <property type="entry name" value="BsuPI"/>
    <property type="match status" value="1"/>
</dbReference>
<dbReference type="Gene3D" id="2.60.40.2360">
    <property type="entry name" value="Intracellular proteinase inhibitor BsuPI"/>
    <property type="match status" value="1"/>
</dbReference>
<dbReference type="Proteomes" id="UP000321886">
    <property type="component" value="Unassembled WGS sequence"/>
</dbReference>
<evidence type="ECO:0000313" key="3">
    <source>
        <dbReference type="EMBL" id="GEN54516.1"/>
    </source>
</evidence>
<feature type="region of interest" description="Disordered" evidence="1">
    <location>
        <begin position="29"/>
        <end position="51"/>
    </location>
</feature>
<sequence length="165" mass="18834">MAKFWSVLSLILLLGGAVWWVNASYNNPQQRTSSETSGSETPASNDHKKEVHATLEWKGAKMQSNHFEYAIHNDTDGPITLPFRSGQRYEYYVRDGKGQLIDTYSKGKMFTQEVTEKVIEPGETYTEKIMLSPLPPGSYVIEVESVSEYKNKFKKIAKFEVKDQE</sequence>
<accession>A0A511WTP2</accession>
<name>A0A511WTP2_9BACI</name>
<feature type="compositionally biased region" description="Polar residues" evidence="1">
    <location>
        <begin position="29"/>
        <end position="44"/>
    </location>
</feature>
<feature type="domain" description="Intracellular proteinase inhibitor BsuPI" evidence="2">
    <location>
        <begin position="64"/>
        <end position="147"/>
    </location>
</feature>
<comment type="caution">
    <text evidence="3">The sequence shown here is derived from an EMBL/GenBank/DDBJ whole genome shotgun (WGS) entry which is preliminary data.</text>
</comment>
<protein>
    <recommendedName>
        <fullName evidence="2">Intracellular proteinase inhibitor BsuPI domain-containing protein</fullName>
    </recommendedName>
</protein>
<reference evidence="3 4" key="1">
    <citation type="submission" date="2019-07" db="EMBL/GenBank/DDBJ databases">
        <title>Whole genome shotgun sequence of Halobacillus faecis NBRC 103569.</title>
        <authorList>
            <person name="Hosoyama A."/>
            <person name="Uohara A."/>
            <person name="Ohji S."/>
            <person name="Ichikawa N."/>
        </authorList>
    </citation>
    <scope>NUCLEOTIDE SEQUENCE [LARGE SCALE GENOMIC DNA]</scope>
    <source>
        <strain evidence="3 4">NBRC 103569</strain>
    </source>
</reference>
<organism evidence="3 4">
    <name type="scientific">Halobacillus faecis</name>
    <dbReference type="NCBI Taxonomy" id="360184"/>
    <lineage>
        <taxon>Bacteria</taxon>
        <taxon>Bacillati</taxon>
        <taxon>Bacillota</taxon>
        <taxon>Bacilli</taxon>
        <taxon>Bacillales</taxon>
        <taxon>Bacillaceae</taxon>
        <taxon>Halobacillus</taxon>
    </lineage>
</organism>
<dbReference type="InterPro" id="IPR038144">
    <property type="entry name" value="IPI"/>
</dbReference>
<evidence type="ECO:0000256" key="1">
    <source>
        <dbReference type="SAM" id="MobiDB-lite"/>
    </source>
</evidence>
<keyword evidence="4" id="KW-1185">Reference proteome</keyword>
<dbReference type="AlphaFoldDB" id="A0A511WTP2"/>